<keyword evidence="3" id="KW-1185">Reference proteome</keyword>
<reference evidence="2 3" key="1">
    <citation type="submission" date="2021-12" db="EMBL/GenBank/DDBJ databases">
        <title>Discovery of the Pendulisporaceae a myxobacterial family with distinct sporulation behavior and unique specialized metabolism.</title>
        <authorList>
            <person name="Garcia R."/>
            <person name="Popoff A."/>
            <person name="Bader C.D."/>
            <person name="Loehr J."/>
            <person name="Walesch S."/>
            <person name="Walt C."/>
            <person name="Boldt J."/>
            <person name="Bunk B."/>
            <person name="Haeckl F.J.F.P.J."/>
            <person name="Gunesch A.P."/>
            <person name="Birkelbach J."/>
            <person name="Nuebel U."/>
            <person name="Pietschmann T."/>
            <person name="Bach T."/>
            <person name="Mueller R."/>
        </authorList>
    </citation>
    <scope>NUCLEOTIDE SEQUENCE [LARGE SCALE GENOMIC DNA]</scope>
    <source>
        <strain evidence="2 3">MSr12523</strain>
    </source>
</reference>
<organism evidence="2 3">
    <name type="scientific">Pendulispora brunnea</name>
    <dbReference type="NCBI Taxonomy" id="2905690"/>
    <lineage>
        <taxon>Bacteria</taxon>
        <taxon>Pseudomonadati</taxon>
        <taxon>Myxococcota</taxon>
        <taxon>Myxococcia</taxon>
        <taxon>Myxococcales</taxon>
        <taxon>Sorangiineae</taxon>
        <taxon>Pendulisporaceae</taxon>
        <taxon>Pendulispora</taxon>
    </lineage>
</organism>
<keyword evidence="2" id="KW-0808">Transferase</keyword>
<dbReference type="EMBL" id="CP089982">
    <property type="protein sequence ID" value="WXA99255.1"/>
    <property type="molecule type" value="Genomic_DNA"/>
</dbReference>
<dbReference type="PANTHER" id="PTHR43861">
    <property type="entry name" value="TRANS-ACONITATE 2-METHYLTRANSFERASE-RELATED"/>
    <property type="match status" value="1"/>
</dbReference>
<dbReference type="GO" id="GO:0008168">
    <property type="term" value="F:methyltransferase activity"/>
    <property type="evidence" value="ECO:0007669"/>
    <property type="project" value="UniProtKB-KW"/>
</dbReference>
<accession>A0ABZ2KKR6</accession>
<name>A0ABZ2KKR6_9BACT</name>
<protein>
    <submittedName>
        <fullName evidence="2">Class I SAM-dependent methyltransferase</fullName>
    </submittedName>
</protein>
<dbReference type="InterPro" id="IPR025714">
    <property type="entry name" value="Methyltranfer_dom"/>
</dbReference>
<dbReference type="SUPFAM" id="SSF53335">
    <property type="entry name" value="S-adenosyl-L-methionine-dependent methyltransferases"/>
    <property type="match status" value="1"/>
</dbReference>
<gene>
    <name evidence="2" type="ORF">LZC95_20830</name>
</gene>
<feature type="domain" description="Methyltransferase" evidence="1">
    <location>
        <begin position="40"/>
        <end position="148"/>
    </location>
</feature>
<dbReference type="Pfam" id="PF13847">
    <property type="entry name" value="Methyltransf_31"/>
    <property type="match status" value="1"/>
</dbReference>
<dbReference type="GO" id="GO:0032259">
    <property type="term" value="P:methylation"/>
    <property type="evidence" value="ECO:0007669"/>
    <property type="project" value="UniProtKB-KW"/>
</dbReference>
<dbReference type="Proteomes" id="UP001379533">
    <property type="component" value="Chromosome"/>
</dbReference>
<evidence type="ECO:0000313" key="3">
    <source>
        <dbReference type="Proteomes" id="UP001379533"/>
    </source>
</evidence>
<evidence type="ECO:0000313" key="2">
    <source>
        <dbReference type="EMBL" id="WXA99255.1"/>
    </source>
</evidence>
<keyword evidence="2" id="KW-0489">Methyltransferase</keyword>
<sequence length="277" mass="30055">MSDDSVYVMGRSDAETERLRAQSMLFDPTTRRLFEQAGISTGMKVLDVGSGGGDVALLLADLVGPTGQVIGVDCHDAILEKARARTRQLGFDHVSFLQGDIRTIALDDDFDAVVGRLVLTYIPEPARWVRHLAAHVRPNGIVAFQDIEWSIGPVAFPPSSLLSRVWDWAPPAFERAGLETRMGLKLFRAFVDAGLPAPRMHVEAPAGGGTDWAGYEYIAAGLRSMLPVIERFELASAADVGIETFAARLRDETLAQHGVLMLPPFVSAWSRVAGSSL</sequence>
<dbReference type="CDD" id="cd02440">
    <property type="entry name" value="AdoMet_MTases"/>
    <property type="match status" value="1"/>
</dbReference>
<dbReference type="Gene3D" id="3.40.50.150">
    <property type="entry name" value="Vaccinia Virus protein VP39"/>
    <property type="match status" value="1"/>
</dbReference>
<dbReference type="RefSeq" id="WP_394849889.1">
    <property type="nucleotide sequence ID" value="NZ_CP089982.1"/>
</dbReference>
<evidence type="ECO:0000259" key="1">
    <source>
        <dbReference type="Pfam" id="PF13847"/>
    </source>
</evidence>
<dbReference type="InterPro" id="IPR029063">
    <property type="entry name" value="SAM-dependent_MTases_sf"/>
</dbReference>
<dbReference type="PANTHER" id="PTHR43861:SF1">
    <property type="entry name" value="TRANS-ACONITATE 2-METHYLTRANSFERASE"/>
    <property type="match status" value="1"/>
</dbReference>
<proteinExistence type="predicted"/>